<dbReference type="InterPro" id="IPR025202">
    <property type="entry name" value="PLD-like_dom"/>
</dbReference>
<dbReference type="PANTHER" id="PTHR21248:SF12">
    <property type="entry name" value="CARDIOLIPIN SYNTHASE C"/>
    <property type="match status" value="1"/>
</dbReference>
<dbReference type="GO" id="GO:0030572">
    <property type="term" value="F:phosphatidyltransferase activity"/>
    <property type="evidence" value="ECO:0007669"/>
    <property type="project" value="UniProtKB-ARBA"/>
</dbReference>
<name>A0A103DVM4_9BURK</name>
<keyword evidence="1" id="KW-0732">Signal</keyword>
<accession>A0A103DVM4</accession>
<sequence length="457" mass="49902">MKPRAFAAAFAIAAWSASAAAQCVDWIAPIDDGALQRTRADLVRAATPSDGIRILAYIFDTDRAGLDMLRRLVQAAQRGVPVRLLIDGIGPGATLPIEDELIAALHDIAPRFEIRVFHPKADFTKLARRMHDKLFLVGDTGIIGSSSTWDASVDGWLIERDLLVRGDPGRRDSTLHAMRAHFDAFWRSNAAVAQRPADIFALASPYHGARGFKTLEPALIERWRRALSAAPVDEHADSAGASAIDDARPATAWLALACDRLRYVHDAPDKRAPGTLRDMLAALARAHTEIVVVNPYLILVPEMRALLERKQREGVRVVLVGASLERLAAELPAIGRAYANDLPALARAGHEIREYHDDANRMLHAKLVRIDGRRYYVGSFNFDPLSAYSNTENGLWIDPADETDIPPLAQTVALALAHSAAVTDGKGGLLASPDARCDAAGCGSVWRWLTPLVRRFL</sequence>
<dbReference type="PANTHER" id="PTHR21248">
    <property type="entry name" value="CARDIOLIPIN SYNTHASE"/>
    <property type="match status" value="1"/>
</dbReference>
<dbReference type="PROSITE" id="PS50035">
    <property type="entry name" value="PLD"/>
    <property type="match status" value="1"/>
</dbReference>
<gene>
    <name evidence="3" type="ORF">WS67_23025</name>
</gene>
<dbReference type="Pfam" id="PF13091">
    <property type="entry name" value="PLDc_2"/>
    <property type="match status" value="2"/>
</dbReference>
<feature type="domain" description="PLD phosphodiesterase" evidence="2">
    <location>
        <begin position="359"/>
        <end position="386"/>
    </location>
</feature>
<dbReference type="GO" id="GO:0032049">
    <property type="term" value="P:cardiolipin biosynthetic process"/>
    <property type="evidence" value="ECO:0007669"/>
    <property type="project" value="UniProtKB-ARBA"/>
</dbReference>
<keyword evidence="4" id="KW-1185">Reference proteome</keyword>
<dbReference type="InterPro" id="IPR001736">
    <property type="entry name" value="PLipase_D/transphosphatidylase"/>
</dbReference>
<organism evidence="3 4">
    <name type="scientific">Burkholderia singularis</name>
    <dbReference type="NCBI Taxonomy" id="1503053"/>
    <lineage>
        <taxon>Bacteria</taxon>
        <taxon>Pseudomonadati</taxon>
        <taxon>Pseudomonadota</taxon>
        <taxon>Betaproteobacteria</taxon>
        <taxon>Burkholderiales</taxon>
        <taxon>Burkholderiaceae</taxon>
        <taxon>Burkholderia</taxon>
        <taxon>pseudomallei group</taxon>
    </lineage>
</organism>
<dbReference type="AlphaFoldDB" id="A0A103DVM4"/>
<proteinExistence type="predicted"/>
<evidence type="ECO:0000256" key="1">
    <source>
        <dbReference type="SAM" id="SignalP"/>
    </source>
</evidence>
<evidence type="ECO:0000259" key="2">
    <source>
        <dbReference type="PROSITE" id="PS50035"/>
    </source>
</evidence>
<feature type="signal peptide" evidence="1">
    <location>
        <begin position="1"/>
        <end position="21"/>
    </location>
</feature>
<evidence type="ECO:0000313" key="3">
    <source>
        <dbReference type="EMBL" id="KVE23552.1"/>
    </source>
</evidence>
<dbReference type="EMBL" id="LOWA01000057">
    <property type="protein sequence ID" value="KVE23552.1"/>
    <property type="molecule type" value="Genomic_DNA"/>
</dbReference>
<dbReference type="SUPFAM" id="SSF56024">
    <property type="entry name" value="Phospholipase D/nuclease"/>
    <property type="match status" value="2"/>
</dbReference>
<feature type="chain" id="PRO_5007114235" evidence="1">
    <location>
        <begin position="22"/>
        <end position="457"/>
    </location>
</feature>
<dbReference type="SMART" id="SM00155">
    <property type="entry name" value="PLDc"/>
    <property type="match status" value="2"/>
</dbReference>
<dbReference type="Gene3D" id="3.30.870.10">
    <property type="entry name" value="Endonuclease Chain A"/>
    <property type="match status" value="2"/>
</dbReference>
<reference evidence="3 4" key="1">
    <citation type="submission" date="2015-11" db="EMBL/GenBank/DDBJ databases">
        <title>Expanding the genomic diversity of Burkholderia species for the development of highly accurate diagnostics.</title>
        <authorList>
            <person name="Sahl J."/>
            <person name="Keim P."/>
            <person name="Wagner D."/>
        </authorList>
    </citation>
    <scope>NUCLEOTIDE SEQUENCE [LARGE SCALE GENOMIC DNA]</scope>
    <source>
        <strain evidence="3 4">TSV85</strain>
    </source>
</reference>
<comment type="caution">
    <text evidence="3">The sequence shown here is derived from an EMBL/GenBank/DDBJ whole genome shotgun (WGS) entry which is preliminary data.</text>
</comment>
<dbReference type="Proteomes" id="UP000062788">
    <property type="component" value="Unassembled WGS sequence"/>
</dbReference>
<evidence type="ECO:0000313" key="4">
    <source>
        <dbReference type="Proteomes" id="UP000062788"/>
    </source>
</evidence>
<dbReference type="OrthoDB" id="8981688at2"/>
<dbReference type="RefSeq" id="WP_059520443.1">
    <property type="nucleotide sequence ID" value="NZ_LOWA01000057.1"/>
</dbReference>
<protein>
    <submittedName>
        <fullName evidence="3">Phospholipase</fullName>
    </submittedName>
</protein>